<protein>
    <submittedName>
        <fullName evidence="1">Uncharacterized protein</fullName>
    </submittedName>
</protein>
<keyword evidence="2" id="KW-1185">Reference proteome</keyword>
<sequence>MPGKLISTYSNGYPKKHRAEHIKISSNPLRGVLIGRKGDGEYYSLFVNIDLIFRRRAPGMRRE</sequence>
<proteinExistence type="predicted"/>
<reference evidence="1 2" key="1">
    <citation type="submission" date="2018-08" db="EMBL/GenBank/DDBJ databases">
        <title>Chitinophaga sp. K20C18050901, a novel bacterium isolated from forest soil.</title>
        <authorList>
            <person name="Wang C."/>
        </authorList>
    </citation>
    <scope>NUCLEOTIDE SEQUENCE [LARGE SCALE GENOMIC DNA]</scope>
    <source>
        <strain evidence="1 2">K20C18050901</strain>
    </source>
</reference>
<dbReference type="AlphaFoldDB" id="A0A3E1P8M2"/>
<gene>
    <name evidence="1" type="ORF">DXN04_03335</name>
</gene>
<accession>A0A3E1P8M2</accession>
<evidence type="ECO:0000313" key="2">
    <source>
        <dbReference type="Proteomes" id="UP000261174"/>
    </source>
</evidence>
<dbReference type="Proteomes" id="UP000261174">
    <property type="component" value="Unassembled WGS sequence"/>
</dbReference>
<name>A0A3E1P8M2_9BACT</name>
<evidence type="ECO:0000313" key="1">
    <source>
        <dbReference type="EMBL" id="RFM36546.1"/>
    </source>
</evidence>
<dbReference type="EMBL" id="QTJV01000001">
    <property type="protein sequence ID" value="RFM36546.1"/>
    <property type="molecule type" value="Genomic_DNA"/>
</dbReference>
<organism evidence="1 2">
    <name type="scientific">Chitinophaga silvisoli</name>
    <dbReference type="NCBI Taxonomy" id="2291814"/>
    <lineage>
        <taxon>Bacteria</taxon>
        <taxon>Pseudomonadati</taxon>
        <taxon>Bacteroidota</taxon>
        <taxon>Chitinophagia</taxon>
        <taxon>Chitinophagales</taxon>
        <taxon>Chitinophagaceae</taxon>
        <taxon>Chitinophaga</taxon>
    </lineage>
</organism>
<comment type="caution">
    <text evidence="1">The sequence shown here is derived from an EMBL/GenBank/DDBJ whole genome shotgun (WGS) entry which is preliminary data.</text>
</comment>